<dbReference type="SUPFAM" id="SSF51735">
    <property type="entry name" value="NAD(P)-binding Rossmann-fold domains"/>
    <property type="match status" value="1"/>
</dbReference>
<gene>
    <name evidence="5" type="primary">LOC107220904</name>
</gene>
<evidence type="ECO:0000256" key="2">
    <source>
        <dbReference type="ARBA" id="ARBA00023002"/>
    </source>
</evidence>
<organism evidence="4 5">
    <name type="scientific">Neodiprion lecontei</name>
    <name type="common">Redheaded pine sawfly</name>
    <dbReference type="NCBI Taxonomy" id="441921"/>
    <lineage>
        <taxon>Eukaryota</taxon>
        <taxon>Metazoa</taxon>
        <taxon>Ecdysozoa</taxon>
        <taxon>Arthropoda</taxon>
        <taxon>Hexapoda</taxon>
        <taxon>Insecta</taxon>
        <taxon>Pterygota</taxon>
        <taxon>Neoptera</taxon>
        <taxon>Endopterygota</taxon>
        <taxon>Hymenoptera</taxon>
        <taxon>Tenthredinoidea</taxon>
        <taxon>Diprionidae</taxon>
        <taxon>Diprioninae</taxon>
        <taxon>Neodiprion</taxon>
    </lineage>
</organism>
<dbReference type="PANTHER" id="PTHR43899">
    <property type="entry name" value="RH59310P"/>
    <property type="match status" value="1"/>
</dbReference>
<accession>A0ABM3G9Q9</accession>
<dbReference type="InterPro" id="IPR002347">
    <property type="entry name" value="SDR_fam"/>
</dbReference>
<evidence type="ECO:0000313" key="4">
    <source>
        <dbReference type="Proteomes" id="UP000829291"/>
    </source>
</evidence>
<sequence length="310" mass="34315">MSLIEKIGYFTIIFWGCRFVRKIIHMLYKTFLSPGMPIDLYSMGKWGVITGCSHGLGKAYAEALAKMGINVVLVNATGIDMLRVIASDIESIYNVRTKVIELDLSQGLQAYELIEKETFGMEVGILINNLGKGYPHPEYFLDLPHKEKIYMNIIQCNVVVVTNMCRIFLPQMVLRGRGVIVNVAASVAVMPSPMLTVFAASKAYILKFSKDLSAEYAKHGIIIQCLLPGSLTNTTSKSSSNGWIIPTPDNYVASAINTIGKDDNTTGFFPHTVVVNLVRIAYKLSAPLVIKFTTSAMEGNRSNALRRYIE</sequence>
<reference evidence="5" key="1">
    <citation type="submission" date="2025-08" db="UniProtKB">
        <authorList>
            <consortium name="RefSeq"/>
        </authorList>
    </citation>
    <scope>IDENTIFICATION</scope>
    <source>
        <tissue evidence="5">Thorax and Abdomen</tissue>
    </source>
</reference>
<dbReference type="Pfam" id="PF00106">
    <property type="entry name" value="adh_short"/>
    <property type="match status" value="1"/>
</dbReference>
<dbReference type="PRINTS" id="PR00080">
    <property type="entry name" value="SDRFAMILY"/>
</dbReference>
<dbReference type="CDD" id="cd05356">
    <property type="entry name" value="17beta-HSD1_like_SDR_c"/>
    <property type="match status" value="1"/>
</dbReference>
<dbReference type="InterPro" id="IPR051019">
    <property type="entry name" value="VLCFA-Steroid_DH"/>
</dbReference>
<dbReference type="Proteomes" id="UP000829291">
    <property type="component" value="Chromosome 5"/>
</dbReference>
<evidence type="ECO:0000313" key="5">
    <source>
        <dbReference type="RefSeq" id="XP_046597001.1"/>
    </source>
</evidence>
<proteinExistence type="inferred from homology"/>
<protein>
    <submittedName>
        <fullName evidence="5">Very-long-chain 3-oxoacyl-CoA reductase-like</fullName>
    </submittedName>
</protein>
<dbReference type="PANTHER" id="PTHR43899:SF13">
    <property type="entry name" value="RH59310P"/>
    <property type="match status" value="1"/>
</dbReference>
<dbReference type="RefSeq" id="XP_046597001.1">
    <property type="nucleotide sequence ID" value="XM_046741045.1"/>
</dbReference>
<keyword evidence="2" id="KW-0560">Oxidoreductase</keyword>
<dbReference type="InterPro" id="IPR036291">
    <property type="entry name" value="NAD(P)-bd_dom_sf"/>
</dbReference>
<evidence type="ECO:0000256" key="3">
    <source>
        <dbReference type="RuleBase" id="RU000363"/>
    </source>
</evidence>
<dbReference type="PIRSF" id="PIRSF000126">
    <property type="entry name" value="11-beta-HSD1"/>
    <property type="match status" value="1"/>
</dbReference>
<dbReference type="GeneID" id="107220904"/>
<dbReference type="PRINTS" id="PR00081">
    <property type="entry name" value="GDHRDH"/>
</dbReference>
<comment type="similarity">
    <text evidence="1 3">Belongs to the short-chain dehydrogenases/reductases (SDR) family.</text>
</comment>
<evidence type="ECO:0000256" key="1">
    <source>
        <dbReference type="ARBA" id="ARBA00006484"/>
    </source>
</evidence>
<keyword evidence="4" id="KW-1185">Reference proteome</keyword>
<dbReference type="Gene3D" id="3.40.50.720">
    <property type="entry name" value="NAD(P)-binding Rossmann-like Domain"/>
    <property type="match status" value="1"/>
</dbReference>
<name>A0ABM3G9Q9_NEOLC</name>